<keyword evidence="6" id="KW-0788">Thiol protease</keyword>
<organism evidence="9 10">
    <name type="scientific">Hansschlegelia zhihuaiae</name>
    <dbReference type="NCBI Taxonomy" id="405005"/>
    <lineage>
        <taxon>Bacteria</taxon>
        <taxon>Pseudomonadati</taxon>
        <taxon>Pseudomonadota</taxon>
        <taxon>Alphaproteobacteria</taxon>
        <taxon>Hyphomicrobiales</taxon>
        <taxon>Methylopilaceae</taxon>
        <taxon>Hansschlegelia</taxon>
    </lineage>
</organism>
<keyword evidence="10" id="KW-1185">Reference proteome</keyword>
<dbReference type="GO" id="GO:0005829">
    <property type="term" value="C:cytosol"/>
    <property type="evidence" value="ECO:0007669"/>
    <property type="project" value="InterPro"/>
</dbReference>
<dbReference type="EMBL" id="RYFI01000017">
    <property type="protein sequence ID" value="RXF70864.1"/>
    <property type="molecule type" value="Genomic_DNA"/>
</dbReference>
<dbReference type="GO" id="GO:0016920">
    <property type="term" value="F:pyroglutamyl-peptidase activity"/>
    <property type="evidence" value="ECO:0007669"/>
    <property type="project" value="InterPro"/>
</dbReference>
<dbReference type="PANTHER" id="PTHR23402">
    <property type="entry name" value="PROTEASE FAMILY C15 PYROGLUTAMYL-PEPTIDASE I-RELATED"/>
    <property type="match status" value="1"/>
</dbReference>
<proteinExistence type="inferred from homology"/>
<keyword evidence="4" id="KW-0645">Protease</keyword>
<dbReference type="Gene3D" id="3.40.630.20">
    <property type="entry name" value="Peptidase C15, pyroglutamyl peptidase I-like"/>
    <property type="match status" value="1"/>
</dbReference>
<evidence type="ECO:0000256" key="4">
    <source>
        <dbReference type="ARBA" id="ARBA00022670"/>
    </source>
</evidence>
<dbReference type="SUPFAM" id="SSF53182">
    <property type="entry name" value="Pyrrolidone carboxyl peptidase (pyroglutamate aminopeptidase)"/>
    <property type="match status" value="1"/>
</dbReference>
<keyword evidence="3" id="KW-0963">Cytoplasm</keyword>
<evidence type="ECO:0000313" key="9">
    <source>
        <dbReference type="EMBL" id="RXF70864.1"/>
    </source>
</evidence>
<evidence type="ECO:0000256" key="6">
    <source>
        <dbReference type="ARBA" id="ARBA00022807"/>
    </source>
</evidence>
<sequence>MVSLLITAFGRFDGGPNCSERLIGRLTRDRRALAALWDGPVAFATFEVDSEMVEAAFAEAVAKARPTHVLLTGQAASRETLALERVAVNRRDLGVPDARGRTGFIGPVRDNGPDRRAATWPDLNGAAAAVSAEGVPAAVSDDAGTHLCNQTLYLALEAGPRADPAFVATFLHLPLLPEQIEAQIPQAVGRDGIAGMKLDDMARAVRAFLVHTRRATRRRQKTHHNESLA</sequence>
<dbReference type="Pfam" id="PF01470">
    <property type="entry name" value="Peptidase_C15"/>
    <property type="match status" value="1"/>
</dbReference>
<name>A0A4Q0MCE2_9HYPH</name>
<gene>
    <name evidence="9" type="ORF">EK403_16450</name>
</gene>
<evidence type="ECO:0000256" key="2">
    <source>
        <dbReference type="ARBA" id="ARBA00019191"/>
    </source>
</evidence>
<protein>
    <recommendedName>
        <fullName evidence="2">Pyrrolidone-carboxylate peptidase</fullName>
    </recommendedName>
    <alternativeName>
        <fullName evidence="7">5-oxoprolyl-peptidase</fullName>
    </alternativeName>
    <alternativeName>
        <fullName evidence="8">Pyroglutamyl-peptidase I</fullName>
    </alternativeName>
</protein>
<evidence type="ECO:0000256" key="7">
    <source>
        <dbReference type="ARBA" id="ARBA00030836"/>
    </source>
</evidence>
<dbReference type="InterPro" id="IPR036440">
    <property type="entry name" value="Peptidase_C15-like_sf"/>
</dbReference>
<evidence type="ECO:0000256" key="8">
    <source>
        <dbReference type="ARBA" id="ARBA00031559"/>
    </source>
</evidence>
<dbReference type="AlphaFoldDB" id="A0A4Q0MCE2"/>
<comment type="caution">
    <text evidence="9">The sequence shown here is derived from an EMBL/GenBank/DDBJ whole genome shotgun (WGS) entry which is preliminary data.</text>
</comment>
<dbReference type="GO" id="GO:0006508">
    <property type="term" value="P:proteolysis"/>
    <property type="evidence" value="ECO:0007669"/>
    <property type="project" value="UniProtKB-KW"/>
</dbReference>
<dbReference type="PRINTS" id="PR00706">
    <property type="entry name" value="PYROGLUPTASE"/>
</dbReference>
<keyword evidence="5" id="KW-0378">Hydrolase</keyword>
<dbReference type="InterPro" id="IPR000816">
    <property type="entry name" value="Peptidase_C15"/>
</dbReference>
<evidence type="ECO:0000256" key="1">
    <source>
        <dbReference type="ARBA" id="ARBA00006641"/>
    </source>
</evidence>
<comment type="similarity">
    <text evidence="1">Belongs to the peptidase C15 family.</text>
</comment>
<dbReference type="OrthoDB" id="9779738at2"/>
<dbReference type="PANTHER" id="PTHR23402:SF1">
    <property type="entry name" value="PYROGLUTAMYL-PEPTIDASE I"/>
    <property type="match status" value="1"/>
</dbReference>
<dbReference type="Proteomes" id="UP000289708">
    <property type="component" value="Unassembled WGS sequence"/>
</dbReference>
<dbReference type="InterPro" id="IPR016125">
    <property type="entry name" value="Peptidase_C15-like"/>
</dbReference>
<evidence type="ECO:0000256" key="3">
    <source>
        <dbReference type="ARBA" id="ARBA00022490"/>
    </source>
</evidence>
<reference evidence="9 10" key="1">
    <citation type="submission" date="2018-12" db="EMBL/GenBank/DDBJ databases">
        <title>bacterium Hansschlegelia zhihuaiae S113.</title>
        <authorList>
            <person name="He J."/>
        </authorList>
    </citation>
    <scope>NUCLEOTIDE SEQUENCE [LARGE SCALE GENOMIC DNA]</scope>
    <source>
        <strain evidence="9 10">S 113</strain>
    </source>
</reference>
<evidence type="ECO:0000256" key="5">
    <source>
        <dbReference type="ARBA" id="ARBA00022801"/>
    </source>
</evidence>
<accession>A0A4Q0MCE2</accession>
<evidence type="ECO:0000313" key="10">
    <source>
        <dbReference type="Proteomes" id="UP000289708"/>
    </source>
</evidence>